<feature type="domain" description="Tyr recombinase" evidence="4">
    <location>
        <begin position="7"/>
        <end position="184"/>
    </location>
</feature>
<dbReference type="PANTHER" id="PTHR30349">
    <property type="entry name" value="PHAGE INTEGRASE-RELATED"/>
    <property type="match status" value="1"/>
</dbReference>
<dbReference type="Proteomes" id="UP000252107">
    <property type="component" value="Unassembled WGS sequence"/>
</dbReference>
<dbReference type="PROSITE" id="PS51898">
    <property type="entry name" value="TYR_RECOMBINASE"/>
    <property type="match status" value="1"/>
</dbReference>
<comment type="caution">
    <text evidence="5">The sequence shown here is derived from an EMBL/GenBank/DDBJ whole genome shotgun (WGS) entry which is preliminary data.</text>
</comment>
<gene>
    <name evidence="5" type="ORF">A6770_37205</name>
</gene>
<dbReference type="InterPro" id="IPR011010">
    <property type="entry name" value="DNA_brk_join_enz"/>
</dbReference>
<evidence type="ECO:0000256" key="1">
    <source>
        <dbReference type="ARBA" id="ARBA00008857"/>
    </source>
</evidence>
<dbReference type="CDD" id="cd00796">
    <property type="entry name" value="INT_Rci_Hp1_C"/>
    <property type="match status" value="1"/>
</dbReference>
<dbReference type="GO" id="GO:0003677">
    <property type="term" value="F:DNA binding"/>
    <property type="evidence" value="ECO:0007669"/>
    <property type="project" value="UniProtKB-KW"/>
</dbReference>
<keyword evidence="2" id="KW-0238">DNA-binding</keyword>
<dbReference type="InterPro" id="IPR013762">
    <property type="entry name" value="Integrase-like_cat_sf"/>
</dbReference>
<dbReference type="SUPFAM" id="SSF56349">
    <property type="entry name" value="DNA breaking-rejoining enzymes"/>
    <property type="match status" value="1"/>
</dbReference>
<dbReference type="InterPro" id="IPR002104">
    <property type="entry name" value="Integrase_catalytic"/>
</dbReference>
<dbReference type="EMBL" id="LXQD01000039">
    <property type="protein sequence ID" value="RCJ40866.1"/>
    <property type="molecule type" value="Genomic_DNA"/>
</dbReference>
<dbReference type="AlphaFoldDB" id="A0A367RW76"/>
<dbReference type="Gene3D" id="1.10.443.10">
    <property type="entry name" value="Intergrase catalytic core"/>
    <property type="match status" value="1"/>
</dbReference>
<dbReference type="Pfam" id="PF00589">
    <property type="entry name" value="Phage_integrase"/>
    <property type="match status" value="1"/>
</dbReference>
<sequence length="188" mass="21192">MKIDRHDQAKILTPDEINRLFTIGLKTPRDRALFGVCLYTGTRISEACSLHTKDVYSIDGSVRPRVTIRKGTTKGKIETRSVPVNSELKQLLEAYHSPKVYLFPGRHGRGHIHPDSADKILRAAFMELLIEGASTHSFRRTCLTQMHRSGVPLKVIQKISGHRTLSALQKYLEVLDEDLESAVSTLKF</sequence>
<dbReference type="InterPro" id="IPR050090">
    <property type="entry name" value="Tyrosine_recombinase_XerCD"/>
</dbReference>
<reference evidence="5" key="1">
    <citation type="submission" date="2016-04" db="EMBL/GenBank/DDBJ databases">
        <authorList>
            <person name="Tabuchi Yagui T.R."/>
        </authorList>
    </citation>
    <scope>NUCLEOTIDE SEQUENCE [LARGE SCALE GENOMIC DNA]</scope>
    <source>
        <strain evidence="5">NIES-26</strain>
    </source>
</reference>
<evidence type="ECO:0000313" key="6">
    <source>
        <dbReference type="Proteomes" id="UP000252107"/>
    </source>
</evidence>
<keyword evidence="3" id="KW-0233">DNA recombination</keyword>
<proteinExistence type="inferred from homology"/>
<dbReference type="PANTHER" id="PTHR30349:SF41">
    <property type="entry name" value="INTEGRASE_RECOMBINASE PROTEIN MJ0367-RELATED"/>
    <property type="match status" value="1"/>
</dbReference>
<evidence type="ECO:0000313" key="5">
    <source>
        <dbReference type="EMBL" id="RCJ40866.1"/>
    </source>
</evidence>
<comment type="similarity">
    <text evidence="1">Belongs to the 'phage' integrase family.</text>
</comment>
<dbReference type="GO" id="GO:0015074">
    <property type="term" value="P:DNA integration"/>
    <property type="evidence" value="ECO:0007669"/>
    <property type="project" value="InterPro"/>
</dbReference>
<keyword evidence="6" id="KW-1185">Reference proteome</keyword>
<accession>A0A367RW76</accession>
<name>A0A367RW76_9NOSO</name>
<evidence type="ECO:0000256" key="2">
    <source>
        <dbReference type="ARBA" id="ARBA00023125"/>
    </source>
</evidence>
<dbReference type="GO" id="GO:0006310">
    <property type="term" value="P:DNA recombination"/>
    <property type="evidence" value="ECO:0007669"/>
    <property type="project" value="UniProtKB-KW"/>
</dbReference>
<evidence type="ECO:0000256" key="3">
    <source>
        <dbReference type="ARBA" id="ARBA00023172"/>
    </source>
</evidence>
<evidence type="ECO:0000259" key="4">
    <source>
        <dbReference type="PROSITE" id="PS51898"/>
    </source>
</evidence>
<protein>
    <submittedName>
        <fullName evidence="5">Integrase</fullName>
    </submittedName>
</protein>
<organism evidence="5 6">
    <name type="scientific">Nostoc minutum NIES-26</name>
    <dbReference type="NCBI Taxonomy" id="1844469"/>
    <lineage>
        <taxon>Bacteria</taxon>
        <taxon>Bacillati</taxon>
        <taxon>Cyanobacteriota</taxon>
        <taxon>Cyanophyceae</taxon>
        <taxon>Nostocales</taxon>
        <taxon>Nostocaceae</taxon>
        <taxon>Nostoc</taxon>
    </lineage>
</organism>